<evidence type="ECO:0000313" key="2">
    <source>
        <dbReference type="Proteomes" id="UP000011518"/>
    </source>
</evidence>
<dbReference type="AlphaFoldDB" id="L9JEC9"/>
<sequence>MEARAGLHPICAACPPHTCPVLLRLLSLPFVLTDLIISLALPEPFWKWKAGKKKEEEKKKEKGVVSLQRVGPAMHYAVTIGLDVGTVQDTPGGRDEISCSDNGIFCSVSLLNTVLNTSKDPA</sequence>
<dbReference type="Proteomes" id="UP000011518">
    <property type="component" value="Unassembled WGS sequence"/>
</dbReference>
<dbReference type="EMBL" id="KB321031">
    <property type="protein sequence ID" value="ELW48664.1"/>
    <property type="molecule type" value="Genomic_DNA"/>
</dbReference>
<dbReference type="InParanoid" id="L9JEC9"/>
<gene>
    <name evidence="1" type="ORF">TREES_T100016278</name>
</gene>
<reference evidence="2" key="1">
    <citation type="submission" date="2012-07" db="EMBL/GenBank/DDBJ databases">
        <title>Genome of the Chinese tree shrew, a rising model animal genetically related to primates.</title>
        <authorList>
            <person name="Zhang G."/>
            <person name="Fan Y."/>
            <person name="Yao Y."/>
            <person name="Huang Z."/>
        </authorList>
    </citation>
    <scope>NUCLEOTIDE SEQUENCE [LARGE SCALE GENOMIC DNA]</scope>
</reference>
<name>L9JEC9_TUPCH</name>
<keyword evidence="2" id="KW-1185">Reference proteome</keyword>
<organism evidence="1 2">
    <name type="scientific">Tupaia chinensis</name>
    <name type="common">Chinese tree shrew</name>
    <name type="synonym">Tupaia belangeri chinensis</name>
    <dbReference type="NCBI Taxonomy" id="246437"/>
    <lineage>
        <taxon>Eukaryota</taxon>
        <taxon>Metazoa</taxon>
        <taxon>Chordata</taxon>
        <taxon>Craniata</taxon>
        <taxon>Vertebrata</taxon>
        <taxon>Euteleostomi</taxon>
        <taxon>Mammalia</taxon>
        <taxon>Eutheria</taxon>
        <taxon>Euarchontoglires</taxon>
        <taxon>Scandentia</taxon>
        <taxon>Tupaiidae</taxon>
        <taxon>Tupaia</taxon>
    </lineage>
</organism>
<proteinExistence type="predicted"/>
<protein>
    <submittedName>
        <fullName evidence="1">Uncharacterized protein</fullName>
    </submittedName>
</protein>
<evidence type="ECO:0000313" key="1">
    <source>
        <dbReference type="EMBL" id="ELW48664.1"/>
    </source>
</evidence>
<reference evidence="2" key="2">
    <citation type="journal article" date="2013" name="Nat. Commun.">
        <title>Genome of the Chinese tree shrew.</title>
        <authorList>
            <person name="Fan Y."/>
            <person name="Huang Z.Y."/>
            <person name="Cao C.C."/>
            <person name="Chen C.S."/>
            <person name="Chen Y.X."/>
            <person name="Fan D.D."/>
            <person name="He J."/>
            <person name="Hou H.L."/>
            <person name="Hu L."/>
            <person name="Hu X.T."/>
            <person name="Jiang X.T."/>
            <person name="Lai R."/>
            <person name="Lang Y.S."/>
            <person name="Liang B."/>
            <person name="Liao S.G."/>
            <person name="Mu D."/>
            <person name="Ma Y.Y."/>
            <person name="Niu Y.Y."/>
            <person name="Sun X.Q."/>
            <person name="Xia J.Q."/>
            <person name="Xiao J."/>
            <person name="Xiong Z.Q."/>
            <person name="Xu L."/>
            <person name="Yang L."/>
            <person name="Zhang Y."/>
            <person name="Zhao W."/>
            <person name="Zhao X.D."/>
            <person name="Zheng Y.T."/>
            <person name="Zhou J.M."/>
            <person name="Zhu Y.B."/>
            <person name="Zhang G.J."/>
            <person name="Wang J."/>
            <person name="Yao Y.G."/>
        </authorList>
    </citation>
    <scope>NUCLEOTIDE SEQUENCE [LARGE SCALE GENOMIC DNA]</scope>
</reference>
<accession>L9JEC9</accession>